<organism evidence="2 3">
    <name type="scientific">Vibrio bivalvicida</name>
    <dbReference type="NCBI Taxonomy" id="1276888"/>
    <lineage>
        <taxon>Bacteria</taxon>
        <taxon>Pseudomonadati</taxon>
        <taxon>Pseudomonadota</taxon>
        <taxon>Gammaproteobacteria</taxon>
        <taxon>Vibrionales</taxon>
        <taxon>Vibrionaceae</taxon>
        <taxon>Vibrio</taxon>
        <taxon>Vibrio oreintalis group</taxon>
    </lineage>
</organism>
<name>A0A177XV91_9VIBR</name>
<accession>A0A177XV91</accession>
<dbReference type="Pfam" id="PF17263">
    <property type="entry name" value="DUF5329"/>
    <property type="match status" value="1"/>
</dbReference>
<keyword evidence="1" id="KW-0732">Signal</keyword>
<comment type="caution">
    <text evidence="2">The sequence shown here is derived from an EMBL/GenBank/DDBJ whole genome shotgun (WGS) entry which is preliminary data.</text>
</comment>
<dbReference type="AlphaFoldDB" id="A0A177XV91"/>
<reference evidence="2 3" key="1">
    <citation type="journal article" date="2016" name="Syst. Appl. Microbiol.">
        <title>Vibrio bivalvicida sp. nov., a novel larval pathogen for bivalve molluscs reared in a hatchery.</title>
        <authorList>
            <person name="Dubert J."/>
            <person name="Romalde J.L."/>
            <person name="Prado S."/>
            <person name="Barja J.L."/>
        </authorList>
    </citation>
    <scope>NUCLEOTIDE SEQUENCE [LARGE SCALE GENOMIC DNA]</scope>
    <source>
        <strain evidence="2 3">605</strain>
    </source>
</reference>
<evidence type="ECO:0008006" key="4">
    <source>
        <dbReference type="Google" id="ProtNLM"/>
    </source>
</evidence>
<protein>
    <recommendedName>
        <fullName evidence="4">DUF5329 domain-containing protein</fullName>
    </recommendedName>
</protein>
<dbReference type="Proteomes" id="UP000078406">
    <property type="component" value="Unassembled WGS sequence"/>
</dbReference>
<feature type="chain" id="PRO_5008079111" description="DUF5329 domain-containing protein" evidence="1">
    <location>
        <begin position="20"/>
        <end position="112"/>
    </location>
</feature>
<dbReference type="RefSeq" id="WP_054962409.1">
    <property type="nucleotide sequence ID" value="NZ_LLEI02000075.1"/>
</dbReference>
<evidence type="ECO:0000313" key="2">
    <source>
        <dbReference type="EMBL" id="OAJ92487.1"/>
    </source>
</evidence>
<dbReference type="EMBL" id="LLEI02000075">
    <property type="protein sequence ID" value="OAJ92487.1"/>
    <property type="molecule type" value="Genomic_DNA"/>
</dbReference>
<gene>
    <name evidence="2" type="ORF">APB76_19335</name>
</gene>
<evidence type="ECO:0000313" key="3">
    <source>
        <dbReference type="Proteomes" id="UP000078406"/>
    </source>
</evidence>
<sequence>MKRLYLVIMLAMLATSAVASIQNDVDRLISKIEQSSCTFYRNGKAYTPTEAAEHIKNKWDYAQDEVEDIETFISEVASKSWFTGKPYMVECGTQQITSQQWLLQLTQSDTTQ</sequence>
<feature type="signal peptide" evidence="1">
    <location>
        <begin position="1"/>
        <end position="19"/>
    </location>
</feature>
<evidence type="ECO:0000256" key="1">
    <source>
        <dbReference type="SAM" id="SignalP"/>
    </source>
</evidence>
<dbReference type="InterPro" id="IPR035242">
    <property type="entry name" value="DUF5329"/>
</dbReference>
<proteinExistence type="predicted"/>